<dbReference type="InterPro" id="IPR011335">
    <property type="entry name" value="Restrct_endonuc-II-like"/>
</dbReference>
<dbReference type="KEGG" id="cyn:Cyan7425_2742"/>
<dbReference type="CDD" id="cd06260">
    <property type="entry name" value="DUF820-like"/>
    <property type="match status" value="1"/>
</dbReference>
<sequence length="218" mass="24964">MTTSLIKSAEILQQDQATWQDYVRMRDNLNWRKIDFYQGWLRVEMGAEGPAHASFSDLITMIFGFWAFLHPEPVLQSFGRSLIEHPETEACAPDLVLYKGENIPRWQPGEARRIILPQHRIPDLVGEIADTTLSIDLDERKQLYASLGIPEYWVIDVKGLRLFAFGLTDRESYQEIAVSQVLTGLPIALIEQTLERLTIETNTAAANWFMQQVQNPCS</sequence>
<dbReference type="Pfam" id="PF05685">
    <property type="entry name" value="Uma2"/>
    <property type="match status" value="1"/>
</dbReference>
<dbReference type="AlphaFoldDB" id="B8HK97"/>
<accession>B8HK97</accession>
<reference evidence="2" key="1">
    <citation type="submission" date="2009-01" db="EMBL/GenBank/DDBJ databases">
        <title>Complete sequence of chromosome Cyanothece sp. PCC 7425.</title>
        <authorList>
            <consortium name="US DOE Joint Genome Institute"/>
            <person name="Lucas S."/>
            <person name="Copeland A."/>
            <person name="Lapidus A."/>
            <person name="Glavina del Rio T."/>
            <person name="Dalin E."/>
            <person name="Tice H."/>
            <person name="Bruce D."/>
            <person name="Goodwin L."/>
            <person name="Pitluck S."/>
            <person name="Sims D."/>
            <person name="Meineke L."/>
            <person name="Brettin T."/>
            <person name="Detter J.C."/>
            <person name="Han C."/>
            <person name="Larimer F."/>
            <person name="Land M."/>
            <person name="Hauser L."/>
            <person name="Kyrpides N."/>
            <person name="Ovchinnikova G."/>
            <person name="Liberton M."/>
            <person name="Stoeckel J."/>
            <person name="Banerjee A."/>
            <person name="Singh A."/>
            <person name="Page L."/>
            <person name="Sato H."/>
            <person name="Zhao L."/>
            <person name="Sherman L."/>
            <person name="Pakrasi H."/>
            <person name="Richardson P."/>
        </authorList>
    </citation>
    <scope>NUCLEOTIDE SEQUENCE</scope>
    <source>
        <strain evidence="2">PCC 7425</strain>
    </source>
</reference>
<protein>
    <recommendedName>
        <fullName evidence="1">Putative restriction endonuclease domain-containing protein</fullName>
    </recommendedName>
</protein>
<dbReference type="InterPro" id="IPR008538">
    <property type="entry name" value="Uma2"/>
</dbReference>
<organism evidence="2">
    <name type="scientific">Cyanothece sp. (strain PCC 7425 / ATCC 29141)</name>
    <dbReference type="NCBI Taxonomy" id="395961"/>
    <lineage>
        <taxon>Bacteria</taxon>
        <taxon>Bacillati</taxon>
        <taxon>Cyanobacteriota</taxon>
        <taxon>Cyanophyceae</taxon>
        <taxon>Gomontiellales</taxon>
        <taxon>Cyanothecaceae</taxon>
        <taxon>Cyanothece</taxon>
    </lineage>
</organism>
<dbReference type="Gene3D" id="3.90.1570.10">
    <property type="entry name" value="tt1808, chain A"/>
    <property type="match status" value="1"/>
</dbReference>
<dbReference type="EMBL" id="CP001344">
    <property type="protein sequence ID" value="ACL45088.1"/>
    <property type="molecule type" value="Genomic_DNA"/>
</dbReference>
<dbReference type="SUPFAM" id="SSF52980">
    <property type="entry name" value="Restriction endonuclease-like"/>
    <property type="match status" value="1"/>
</dbReference>
<proteinExistence type="predicted"/>
<dbReference type="eggNOG" id="COG4636">
    <property type="taxonomic scope" value="Bacteria"/>
</dbReference>
<dbReference type="STRING" id="395961.Cyan7425_2742"/>
<name>B8HK97_CYAP4</name>
<evidence type="ECO:0000313" key="2">
    <source>
        <dbReference type="EMBL" id="ACL45088.1"/>
    </source>
</evidence>
<dbReference type="InterPro" id="IPR012296">
    <property type="entry name" value="Nuclease_put_TT1808"/>
</dbReference>
<evidence type="ECO:0000259" key="1">
    <source>
        <dbReference type="Pfam" id="PF05685"/>
    </source>
</evidence>
<gene>
    <name evidence="2" type="ordered locus">Cyan7425_2742</name>
</gene>
<dbReference type="PANTHER" id="PTHR35400">
    <property type="entry name" value="SLR1083 PROTEIN"/>
    <property type="match status" value="1"/>
</dbReference>
<dbReference type="PANTHER" id="PTHR35400:SF1">
    <property type="entry name" value="SLR1083 PROTEIN"/>
    <property type="match status" value="1"/>
</dbReference>
<dbReference type="OrthoDB" id="459822at2"/>
<feature type="domain" description="Putative restriction endonuclease" evidence="1">
    <location>
        <begin position="19"/>
        <end position="184"/>
    </location>
</feature>
<dbReference type="HOGENOM" id="CLU_112364_0_0_3"/>